<comment type="caution">
    <text evidence="1">The sequence shown here is derived from an EMBL/GenBank/DDBJ whole genome shotgun (WGS) entry which is preliminary data.</text>
</comment>
<protein>
    <recommendedName>
        <fullName evidence="3">CHAT domain-containing protein</fullName>
    </recommendedName>
</protein>
<proteinExistence type="predicted"/>
<dbReference type="EMBL" id="MSYM01000013">
    <property type="protein sequence ID" value="OLP06447.1"/>
    <property type="molecule type" value="Genomic_DNA"/>
</dbReference>
<evidence type="ECO:0000313" key="1">
    <source>
        <dbReference type="EMBL" id="OLP06447.1"/>
    </source>
</evidence>
<dbReference type="Proteomes" id="UP000185911">
    <property type="component" value="Unassembled WGS sequence"/>
</dbReference>
<organism evidence="1 2">
    <name type="scientific">Rhodoferax antarcticus ANT.BR</name>
    <dbReference type="NCBI Taxonomy" id="1111071"/>
    <lineage>
        <taxon>Bacteria</taxon>
        <taxon>Pseudomonadati</taxon>
        <taxon>Pseudomonadota</taxon>
        <taxon>Betaproteobacteria</taxon>
        <taxon>Burkholderiales</taxon>
        <taxon>Comamonadaceae</taxon>
        <taxon>Rhodoferax</taxon>
    </lineage>
</organism>
<evidence type="ECO:0008006" key="3">
    <source>
        <dbReference type="Google" id="ProtNLM"/>
    </source>
</evidence>
<gene>
    <name evidence="1" type="ORF">BLL52_2683</name>
</gene>
<reference evidence="1 2" key="1">
    <citation type="submission" date="2017-01" db="EMBL/GenBank/DDBJ databases">
        <title>Genome sequence of Rhodoferax antarcticus ANT.BR, a psychrophilic purple nonsulfur bacterium from an Antarctic microbial mat.</title>
        <authorList>
            <person name="Baker J."/>
            <person name="Riester C."/>
            <person name="Skinner B."/>
            <person name="Newell A."/>
            <person name="Swingley W."/>
            <person name="Madigan M."/>
            <person name="Jung D."/>
            <person name="Asao M."/>
            <person name="Chen M."/>
            <person name="Loughlin P."/>
            <person name="Pan H."/>
            <person name="Lin S."/>
            <person name="Li N."/>
            <person name="Shaw J."/>
            <person name="Prado M."/>
            <person name="Sherman C."/>
            <person name="Li X."/>
            <person name="Tang J."/>
            <person name="Blankenship R."/>
            <person name="Zhao T."/>
            <person name="Touchman J."/>
            <person name="Sattley M."/>
        </authorList>
    </citation>
    <scope>NUCLEOTIDE SEQUENCE [LARGE SCALE GENOMIC DNA]</scope>
    <source>
        <strain evidence="1 2">ANT.BR</strain>
    </source>
</reference>
<name>A0A1Q8YEL4_9BURK</name>
<sequence>MHIEAVRLINFGGFQQISLRSSRGRSLLDVADGAQALALEALLKFLHQAWLTQPSVALEQLRSASARSAAKEDRSSDVAPEPITIQIKFRVGADPRCHALISYDLQIDQSGDQMKVSREVLAYRQGSHGCTQRLLDVTDGNGRVVTNELAATAGGQAPQYQQLVLPSADSLAIQSLQPLARFPAVAALVEGIASALDHGAKRSFISIKNIALGAYGTRARAVKSIIKPTESALRYVQCRIVTSGARRRSVKRLVAAQRYLARVHIGAEVDRAALRADKALDESALPPSEQGHDLQVVFCALDTANGVGGIVPGQVQTIHLPKTGPSSVAEFAFTAGRDARAFRARVLIVHRNRILQTLMLSAPDAGADLALRQENTVNPAFASSASEPAADLAIVINDNPAGVPGITTLANGAASFSEPAGLDVLVKTIEALLSGTNISTAGDSLTLDSPALVALMVQLATQGYALKRELGRQINLGDFNQAARVQVVEARARAYLPVEFVYTGAPPNINAKLCPNAQKALLAQDASVHDQCQHVNDPRCVCPAAFWGMSKCIERQPFGKSDQHLFQVPQPGADSLSPFTAALLAASARVATEDLQGKDGLLSALSALSSKVRLVPSWQAWRKGILAKPAASLLVLLPHTDNSPDFLNTPALEIQKKWLTSVQLDSAYVLAPNLVGPGPVVLLLGCSTALADVPFLNFVREFKEAGASIVLGTLATVHGTHATRFARTLLEKIKAAGDGRAFDEILLEVKRAMLAAGDPFVLSLAAYGHSSWRIQA</sequence>
<dbReference type="AlphaFoldDB" id="A0A1Q8YEL4"/>
<keyword evidence="2" id="KW-1185">Reference proteome</keyword>
<dbReference type="RefSeq" id="WP_075586880.1">
    <property type="nucleotide sequence ID" value="NZ_MSYM01000013.1"/>
</dbReference>
<accession>A0A1Q8YEL4</accession>
<evidence type="ECO:0000313" key="2">
    <source>
        <dbReference type="Proteomes" id="UP000185911"/>
    </source>
</evidence>